<dbReference type="Proteomes" id="UP000008037">
    <property type="component" value="Chromosome"/>
</dbReference>
<sequence>MSGKDESIFSMEALRSTQAGKDIMKQGLLRSKGYRQFNQYKEKTEQEFSGFAQRFIMSLHKAITADPNPAGTIRKFADDMGSEELALSDGSSVADVKARLSNPDVLGDRIKRILNSNFVKMTFPVFNALYDGASEYFGDSASEENRNAVIDGHIIAIDLSEPMDRIVDRDEDLEYLDDYKFMNPYILGIACSKIAQGGDSVLKAFEEGFKDARIGQYIDVKLKIKPASINDENMTECYKKYRAVMGTAGRNMALNRRPLSDIFHLGMAKAGECVGCGNEIEDAIKNNAVKVPSWPLYYALNTGGDVRRAFELTMAKSELYLDEAKIALDMLPENFKLKPFLEFLFLTVRHYNQYWYNELIRRAPFAEFQKKIEESVAAAK</sequence>
<dbReference type="STRING" id="1237085.Ngar_c01610"/>
<gene>
    <name evidence="1" type="ordered locus">Ngar_c01610</name>
</gene>
<keyword evidence="2" id="KW-1185">Reference proteome</keyword>
<proteinExistence type="predicted"/>
<protein>
    <submittedName>
        <fullName evidence="1">Uncharacterized protein</fullName>
    </submittedName>
</protein>
<dbReference type="GeneID" id="13796337"/>
<dbReference type="EMBL" id="CP002408">
    <property type="protein sequence ID" value="AFU57110.1"/>
    <property type="molecule type" value="Genomic_DNA"/>
</dbReference>
<dbReference type="AlphaFoldDB" id="K0IC41"/>
<dbReference type="KEGG" id="nga:Ngar_c01610"/>
<dbReference type="PATRIC" id="fig|1237085.11.peg.160"/>
<name>K0IC41_NITGG</name>
<dbReference type="HOGENOM" id="CLU_745145_0_0_2"/>
<reference evidence="1 2" key="1">
    <citation type="journal article" date="2012" name="Environ. Microbiol.">
        <title>The genome of the ammonia-oxidizing Candidatus Nitrososphaera gargensis: insights into metabolic versatility and environmental adaptations.</title>
        <authorList>
            <person name="Spang A."/>
            <person name="Poehlein A."/>
            <person name="Offre P."/>
            <person name="Zumbragel S."/>
            <person name="Haider S."/>
            <person name="Rychlik N."/>
            <person name="Nowka B."/>
            <person name="Schmeisser C."/>
            <person name="Lebedeva E.V."/>
            <person name="Rattei T."/>
            <person name="Bohm C."/>
            <person name="Schmid M."/>
            <person name="Galushko A."/>
            <person name="Hatzenpichler R."/>
            <person name="Weinmaier T."/>
            <person name="Daniel R."/>
            <person name="Schleper C."/>
            <person name="Spieck E."/>
            <person name="Streit W."/>
            <person name="Wagner M."/>
        </authorList>
    </citation>
    <scope>NUCLEOTIDE SEQUENCE [LARGE SCALE GENOMIC DNA]</scope>
    <source>
        <strain evidence="2">Ga9.2</strain>
    </source>
</reference>
<accession>K0IC41</accession>
<evidence type="ECO:0000313" key="1">
    <source>
        <dbReference type="EMBL" id="AFU57110.1"/>
    </source>
</evidence>
<dbReference type="RefSeq" id="WP_015017683.1">
    <property type="nucleotide sequence ID" value="NC_018719.1"/>
</dbReference>
<organism evidence="1 2">
    <name type="scientific">Nitrososphaera gargensis (strain Ga9.2)</name>
    <dbReference type="NCBI Taxonomy" id="1237085"/>
    <lineage>
        <taxon>Archaea</taxon>
        <taxon>Nitrososphaerota</taxon>
        <taxon>Nitrososphaeria</taxon>
        <taxon>Nitrososphaerales</taxon>
        <taxon>Nitrososphaeraceae</taxon>
        <taxon>Nitrososphaera</taxon>
    </lineage>
</organism>
<evidence type="ECO:0000313" key="2">
    <source>
        <dbReference type="Proteomes" id="UP000008037"/>
    </source>
</evidence>
<dbReference type="InParanoid" id="K0IC41"/>
<dbReference type="OrthoDB" id="9347at2157"/>
<dbReference type="BioCyc" id="CNIT1237085:G1324-161-MONOMER"/>